<keyword evidence="2" id="KW-1185">Reference proteome</keyword>
<dbReference type="Proteomes" id="UP001596513">
    <property type="component" value="Unassembled WGS sequence"/>
</dbReference>
<evidence type="ECO:0000313" key="1">
    <source>
        <dbReference type="EMBL" id="MFC7667463.1"/>
    </source>
</evidence>
<dbReference type="RefSeq" id="WP_380205953.1">
    <property type="nucleotide sequence ID" value="NZ_JBHTEK010000001.1"/>
</dbReference>
<dbReference type="EMBL" id="JBHTEK010000001">
    <property type="protein sequence ID" value="MFC7667463.1"/>
    <property type="molecule type" value="Genomic_DNA"/>
</dbReference>
<proteinExistence type="predicted"/>
<reference evidence="2" key="1">
    <citation type="journal article" date="2019" name="Int. J. Syst. Evol. Microbiol.">
        <title>The Global Catalogue of Microorganisms (GCM) 10K type strain sequencing project: providing services to taxonomists for standard genome sequencing and annotation.</title>
        <authorList>
            <consortium name="The Broad Institute Genomics Platform"/>
            <consortium name="The Broad Institute Genome Sequencing Center for Infectious Disease"/>
            <person name="Wu L."/>
            <person name="Ma J."/>
        </authorList>
    </citation>
    <scope>NUCLEOTIDE SEQUENCE [LARGE SCALE GENOMIC DNA]</scope>
    <source>
        <strain evidence="2">JCM 19635</strain>
    </source>
</reference>
<sequence>MMEFMVQTDGSLTDARVIKSSVPASMMKPCA</sequence>
<accession>A0ABW2U1W3</accession>
<comment type="caution">
    <text evidence="1">The sequence shown here is derived from an EMBL/GenBank/DDBJ whole genome shotgun (WGS) entry which is preliminary data.</text>
</comment>
<name>A0ABW2U1W3_9BACT</name>
<organism evidence="1 2">
    <name type="scientific">Hymenobacter humi</name>
    <dbReference type="NCBI Taxonomy" id="1411620"/>
    <lineage>
        <taxon>Bacteria</taxon>
        <taxon>Pseudomonadati</taxon>
        <taxon>Bacteroidota</taxon>
        <taxon>Cytophagia</taxon>
        <taxon>Cytophagales</taxon>
        <taxon>Hymenobacteraceae</taxon>
        <taxon>Hymenobacter</taxon>
    </lineage>
</organism>
<evidence type="ECO:0008006" key="3">
    <source>
        <dbReference type="Google" id="ProtNLM"/>
    </source>
</evidence>
<evidence type="ECO:0000313" key="2">
    <source>
        <dbReference type="Proteomes" id="UP001596513"/>
    </source>
</evidence>
<protein>
    <recommendedName>
        <fullName evidence="3">TonB C-terminal domain-containing protein</fullName>
    </recommendedName>
</protein>
<gene>
    <name evidence="1" type="ORF">ACFQT0_08730</name>
</gene>